<protein>
    <submittedName>
        <fullName evidence="2">Uncharacterized protein</fullName>
    </submittedName>
</protein>
<proteinExistence type="predicted"/>
<feature type="transmembrane region" description="Helical" evidence="1">
    <location>
        <begin position="89"/>
        <end position="107"/>
    </location>
</feature>
<comment type="caution">
    <text evidence="2">The sequence shown here is derived from an EMBL/GenBank/DDBJ whole genome shotgun (WGS) entry which is preliminary data.</text>
</comment>
<name>A0A5C8NNP5_9ACTN</name>
<keyword evidence="1" id="KW-0812">Transmembrane</keyword>
<gene>
    <name evidence="2" type="ORF">FHP06_00245</name>
</gene>
<feature type="transmembrane region" description="Helical" evidence="1">
    <location>
        <begin position="119"/>
        <end position="140"/>
    </location>
</feature>
<keyword evidence="1" id="KW-1133">Transmembrane helix</keyword>
<dbReference type="Proteomes" id="UP000321571">
    <property type="component" value="Unassembled WGS sequence"/>
</dbReference>
<feature type="transmembrane region" description="Helical" evidence="1">
    <location>
        <begin position="152"/>
        <end position="173"/>
    </location>
</feature>
<evidence type="ECO:0000313" key="2">
    <source>
        <dbReference type="EMBL" id="TXL62717.1"/>
    </source>
</evidence>
<evidence type="ECO:0000313" key="3">
    <source>
        <dbReference type="Proteomes" id="UP000321571"/>
    </source>
</evidence>
<dbReference type="RefSeq" id="WP_147682673.1">
    <property type="nucleotide sequence ID" value="NZ_VDUX01000001.1"/>
</dbReference>
<keyword evidence="1" id="KW-0472">Membrane</keyword>
<feature type="transmembrane region" description="Helical" evidence="1">
    <location>
        <begin position="51"/>
        <end position="77"/>
    </location>
</feature>
<evidence type="ECO:0000256" key="1">
    <source>
        <dbReference type="SAM" id="Phobius"/>
    </source>
</evidence>
<feature type="transmembrane region" description="Helical" evidence="1">
    <location>
        <begin position="7"/>
        <end position="31"/>
    </location>
</feature>
<dbReference type="EMBL" id="VDUX01000001">
    <property type="protein sequence ID" value="TXL62717.1"/>
    <property type="molecule type" value="Genomic_DNA"/>
</dbReference>
<accession>A0A5C8NNP5</accession>
<keyword evidence="3" id="KW-1185">Reference proteome</keyword>
<dbReference type="AlphaFoldDB" id="A0A5C8NNP5"/>
<organism evidence="2 3">
    <name type="scientific">Aeromicrobium terrae</name>
    <dbReference type="NCBI Taxonomy" id="2498846"/>
    <lineage>
        <taxon>Bacteria</taxon>
        <taxon>Bacillati</taxon>
        <taxon>Actinomycetota</taxon>
        <taxon>Actinomycetes</taxon>
        <taxon>Propionibacteriales</taxon>
        <taxon>Nocardioidaceae</taxon>
        <taxon>Aeromicrobium</taxon>
    </lineage>
</organism>
<reference evidence="2 3" key="1">
    <citation type="submission" date="2019-06" db="EMBL/GenBank/DDBJ databases">
        <title>Aeromicrobium sp. nov., isolated from a maize field.</title>
        <authorList>
            <person name="Lin S.-Y."/>
            <person name="Tsai C.-F."/>
            <person name="Young C.-C."/>
        </authorList>
    </citation>
    <scope>NUCLEOTIDE SEQUENCE [LARGE SCALE GENOMIC DNA]</scope>
    <source>
        <strain evidence="2 3">CC-CFT486</strain>
    </source>
</reference>
<dbReference type="OrthoDB" id="3785540at2"/>
<sequence>MRSLGASVLAGAIGGLVVGGLGGRLFMFVLARMNPEEHGRDTDDGFEMGQFTVSGTLNLLVVTTVIGIIGGLVYLVLRDLRFGPAWFRWISLPVGATVAVGSMLVHSDGIDFRVLDPQWLAVTLTLAVPFLFTVVVAALGDRWLGPDAVIRWPNALAWTLRAACVVVLGVFLADLVDTLRELDDNPFQFPA</sequence>